<dbReference type="InterPro" id="IPR017856">
    <property type="entry name" value="Integrase-like_N"/>
</dbReference>
<dbReference type="FunFam" id="1.10.10.200:FF:000002">
    <property type="entry name" value="Probable transcriptional regulatory protein CLM62_37755"/>
    <property type="match status" value="1"/>
</dbReference>
<dbReference type="PANTHER" id="PTHR12532">
    <property type="entry name" value="TRANSLATIONAL ACTIVATOR OF CYTOCHROME C OXIDASE 1"/>
    <property type="match status" value="1"/>
</dbReference>
<dbReference type="InterPro" id="IPR002876">
    <property type="entry name" value="Transcrip_reg_TACO1-like"/>
</dbReference>
<evidence type="ECO:0000256" key="1">
    <source>
        <dbReference type="ARBA" id="ARBA00004173"/>
    </source>
</evidence>
<organism evidence="5 6">
    <name type="scientific">Phaedon cochleariae</name>
    <name type="common">Mustard beetle</name>
    <dbReference type="NCBI Taxonomy" id="80249"/>
    <lineage>
        <taxon>Eukaryota</taxon>
        <taxon>Metazoa</taxon>
        <taxon>Ecdysozoa</taxon>
        <taxon>Arthropoda</taxon>
        <taxon>Hexapoda</taxon>
        <taxon>Insecta</taxon>
        <taxon>Pterygota</taxon>
        <taxon>Neoptera</taxon>
        <taxon>Endopterygota</taxon>
        <taxon>Coleoptera</taxon>
        <taxon>Polyphaga</taxon>
        <taxon>Cucujiformia</taxon>
        <taxon>Chrysomeloidea</taxon>
        <taxon>Chrysomelidae</taxon>
        <taxon>Chrysomelinae</taxon>
        <taxon>Chrysomelini</taxon>
        <taxon>Phaedon</taxon>
    </lineage>
</organism>
<evidence type="ECO:0000259" key="4">
    <source>
        <dbReference type="Pfam" id="PF20772"/>
    </source>
</evidence>
<reference evidence="5" key="2">
    <citation type="submission" date="2022-10" db="EMBL/GenBank/DDBJ databases">
        <authorList>
            <consortium name="ENA_rothamsted_submissions"/>
            <consortium name="culmorum"/>
            <person name="King R."/>
        </authorList>
    </citation>
    <scope>NUCLEOTIDE SEQUENCE</scope>
</reference>
<proteinExistence type="inferred from homology"/>
<evidence type="ECO:0000313" key="5">
    <source>
        <dbReference type="EMBL" id="CAH1164074.1"/>
    </source>
</evidence>
<dbReference type="Proteomes" id="UP001153737">
    <property type="component" value="Chromosome 4"/>
</dbReference>
<comment type="subcellular location">
    <subcellularLocation>
        <location evidence="1">Mitochondrion</location>
    </subcellularLocation>
</comment>
<dbReference type="PANTHER" id="PTHR12532:SF0">
    <property type="entry name" value="TRANSLATIONAL ACTIVATOR OF CYTOCHROME C OXIDASE 1"/>
    <property type="match status" value="1"/>
</dbReference>
<dbReference type="InterPro" id="IPR026564">
    <property type="entry name" value="Transcrip_reg_TACO1-like_dom3"/>
</dbReference>
<dbReference type="SUPFAM" id="SSF75625">
    <property type="entry name" value="YebC-like"/>
    <property type="match status" value="1"/>
</dbReference>
<dbReference type="Pfam" id="PF20772">
    <property type="entry name" value="TACO1_YebC_N"/>
    <property type="match status" value="1"/>
</dbReference>
<evidence type="ECO:0000256" key="2">
    <source>
        <dbReference type="ARBA" id="ARBA00008724"/>
    </source>
</evidence>
<dbReference type="InterPro" id="IPR049083">
    <property type="entry name" value="TACO1_YebC_N"/>
</dbReference>
<dbReference type="InterPro" id="IPR029072">
    <property type="entry name" value="YebC-like"/>
</dbReference>
<dbReference type="Gene3D" id="1.10.10.200">
    <property type="match status" value="1"/>
</dbReference>
<dbReference type="Gene3D" id="3.30.70.980">
    <property type="match status" value="2"/>
</dbReference>
<dbReference type="EMBL" id="OU896710">
    <property type="protein sequence ID" value="CAH1164074.1"/>
    <property type="molecule type" value="Genomic_DNA"/>
</dbReference>
<name>A0A9P0DUH6_PHACE</name>
<comment type="similarity">
    <text evidence="2">Belongs to the TACO1 family.</text>
</comment>
<dbReference type="Pfam" id="PF01709">
    <property type="entry name" value="Transcrip_reg"/>
    <property type="match status" value="1"/>
</dbReference>
<reference evidence="5" key="1">
    <citation type="submission" date="2022-01" db="EMBL/GenBank/DDBJ databases">
        <authorList>
            <person name="King R."/>
        </authorList>
    </citation>
    <scope>NUCLEOTIDE SEQUENCE</scope>
</reference>
<protein>
    <recommendedName>
        <fullName evidence="7">Translational activator of cytochrome c oxidase 1</fullName>
    </recommendedName>
</protein>
<dbReference type="GO" id="GO:0005739">
    <property type="term" value="C:mitochondrion"/>
    <property type="evidence" value="ECO:0007669"/>
    <property type="project" value="UniProtKB-SubCell"/>
</dbReference>
<accession>A0A9P0DUH6</accession>
<dbReference type="InterPro" id="IPR048300">
    <property type="entry name" value="TACO1_YebC-like_2nd/3rd_dom"/>
</dbReference>
<gene>
    <name evidence="5" type="ORF">PHAECO_LOCUS8188</name>
</gene>
<evidence type="ECO:0008006" key="7">
    <source>
        <dbReference type="Google" id="ProtNLM"/>
    </source>
</evidence>
<evidence type="ECO:0000313" key="6">
    <source>
        <dbReference type="Proteomes" id="UP001153737"/>
    </source>
</evidence>
<dbReference type="AlphaFoldDB" id="A0A9P0DUH6"/>
<feature type="domain" description="TACO1/YebC-like second and third" evidence="3">
    <location>
        <begin position="111"/>
        <end position="272"/>
    </location>
</feature>
<dbReference type="OrthoDB" id="2017544at2759"/>
<evidence type="ECO:0000259" key="3">
    <source>
        <dbReference type="Pfam" id="PF01709"/>
    </source>
</evidence>
<feature type="domain" description="TACO1/YebC-like N-terminal" evidence="4">
    <location>
        <begin position="30"/>
        <end position="100"/>
    </location>
</feature>
<keyword evidence="6" id="KW-1185">Reference proteome</keyword>
<sequence length="273" mass="30650">MFRNCLKTFQKSCETQLLQAFIFKRFAGHSKWQNIKHIKGLKDAQKCQLFTKLGRQIKVAIHEGGSADVKLNGKLAQIVEQAKRANMPVATLQSIIKSCQNDKSQEKLHLLEIKGPGNCFIMCEVFTNQLHQLKMSIATILRKHGSKFSDGGGQHLFHEKALIEAEFPIDNSGDKQISEVDLLEQATEHAILSGAEDVSIMENNTMEFTCAETSLQNVVLELEKIGYKVASAGVEYLPLKFQKLQDSELELCGRLYEKLENLSEVVRLSDNIA</sequence>